<keyword evidence="3" id="KW-1185">Reference proteome</keyword>
<dbReference type="InterPro" id="IPR051678">
    <property type="entry name" value="AGP_Transferase"/>
</dbReference>
<dbReference type="InterPro" id="IPR002575">
    <property type="entry name" value="Aminoglycoside_PTrfase"/>
</dbReference>
<dbReference type="Gene3D" id="3.90.1200.10">
    <property type="match status" value="1"/>
</dbReference>
<reference evidence="2 3" key="1">
    <citation type="submission" date="2019-10" db="EMBL/GenBank/DDBJ databases">
        <title>Pseudopuniceibacterium sp. HQ09 islated from Antarctica.</title>
        <authorList>
            <person name="Liao L."/>
            <person name="Su S."/>
            <person name="Chen B."/>
            <person name="Yu Y."/>
        </authorList>
    </citation>
    <scope>NUCLEOTIDE SEQUENCE [LARGE SCALE GENOMIC DNA]</scope>
    <source>
        <strain evidence="2 3">HQ09</strain>
    </source>
</reference>
<name>A0A7L9WS31_9RHOB</name>
<dbReference type="PANTHER" id="PTHR21310:SF15">
    <property type="entry name" value="AMINOGLYCOSIDE PHOSPHOTRANSFERASE DOMAIN-CONTAINING PROTEIN"/>
    <property type="match status" value="1"/>
</dbReference>
<dbReference type="AlphaFoldDB" id="A0A7L9WS31"/>
<dbReference type="KEGG" id="pshq:F3W81_14350"/>
<dbReference type="EMBL" id="CP045201">
    <property type="protein sequence ID" value="QOL81900.1"/>
    <property type="molecule type" value="Genomic_DNA"/>
</dbReference>
<evidence type="ECO:0000259" key="1">
    <source>
        <dbReference type="Pfam" id="PF01636"/>
    </source>
</evidence>
<organism evidence="2 3">
    <name type="scientific">Pseudooceanicola spongiae</name>
    <dbReference type="NCBI Taxonomy" id="2613965"/>
    <lineage>
        <taxon>Bacteria</taxon>
        <taxon>Pseudomonadati</taxon>
        <taxon>Pseudomonadota</taxon>
        <taxon>Alphaproteobacteria</taxon>
        <taxon>Rhodobacterales</taxon>
        <taxon>Paracoccaceae</taxon>
        <taxon>Pseudooceanicola</taxon>
    </lineage>
</organism>
<proteinExistence type="predicted"/>
<evidence type="ECO:0000313" key="2">
    <source>
        <dbReference type="EMBL" id="QOL81900.1"/>
    </source>
</evidence>
<dbReference type="GO" id="GO:0016740">
    <property type="term" value="F:transferase activity"/>
    <property type="evidence" value="ECO:0007669"/>
    <property type="project" value="UniProtKB-KW"/>
</dbReference>
<protein>
    <submittedName>
        <fullName evidence="2">Phosphotransferase</fullName>
    </submittedName>
</protein>
<evidence type="ECO:0000313" key="3">
    <source>
        <dbReference type="Proteomes" id="UP000594118"/>
    </source>
</evidence>
<dbReference type="InterPro" id="IPR011009">
    <property type="entry name" value="Kinase-like_dom_sf"/>
</dbReference>
<gene>
    <name evidence="2" type="ORF">F3W81_14350</name>
</gene>
<dbReference type="SUPFAM" id="SSF56112">
    <property type="entry name" value="Protein kinase-like (PK-like)"/>
    <property type="match status" value="1"/>
</dbReference>
<dbReference type="Proteomes" id="UP000594118">
    <property type="component" value="Chromosome"/>
</dbReference>
<keyword evidence="2" id="KW-0808">Transferase</keyword>
<dbReference type="PANTHER" id="PTHR21310">
    <property type="entry name" value="AMINOGLYCOSIDE PHOSPHOTRANSFERASE-RELATED-RELATED"/>
    <property type="match status" value="1"/>
</dbReference>
<accession>A0A7L9WS31</accession>
<sequence length="312" mass="33263">MTPCCAAPHLLDRRATGSRGNRVQQAEQTRQPSAHLAADLAALGLSQGLARDPALWQSLTGGRSNLSWRVPHPGGDCVVKLFRPERACTVFPNDPTAEAAMLRHLSGQSIAPDLLHAGDTPLGPCIVYRHIAGPTWAEGRRDIAEVAQLLHHLHSLPAPDALRPGPNGTDSLRAEIAAQSPAKLPLPHITLPDITLPAVAPRLLHGDPVPGNIVVSDRGLRLIDWQCPALGDPCLDLATFLSPAMGLLYLGTPLDAAARARFLDAYDDAEVIARYHALTPFFHARMAAYCLSRAAAGSAPDRHAARLELAAL</sequence>
<feature type="domain" description="Aminoglycoside phosphotransferase" evidence="1">
    <location>
        <begin position="57"/>
        <end position="271"/>
    </location>
</feature>
<dbReference type="Pfam" id="PF01636">
    <property type="entry name" value="APH"/>
    <property type="match status" value="1"/>
</dbReference>